<protein>
    <submittedName>
        <fullName evidence="4">Uncharacterized protein</fullName>
    </submittedName>
</protein>
<reference evidence="6 7" key="1">
    <citation type="submission" date="2019-07" db="EMBL/GenBank/DDBJ databases">
        <title>Genomes of Cafeteria roenbergensis.</title>
        <authorList>
            <person name="Fischer M.G."/>
            <person name="Hackl T."/>
            <person name="Roman M."/>
        </authorList>
    </citation>
    <scope>NUCLEOTIDE SEQUENCE [LARGE SCALE GENOMIC DNA]</scope>
    <source>
        <strain evidence="2 7">BVI</strain>
        <strain evidence="3 9">Cflag</strain>
        <strain evidence="5 6">E4-10P</strain>
        <strain evidence="4 8">RCC970-E3</strain>
    </source>
</reference>
<name>A0A5A8E7F8_CAFRO</name>
<dbReference type="Proteomes" id="UP000322899">
    <property type="component" value="Unassembled WGS sequence"/>
</dbReference>
<dbReference type="EMBL" id="VLTM01000021">
    <property type="protein sequence ID" value="KAA0163615.1"/>
    <property type="molecule type" value="Genomic_DNA"/>
</dbReference>
<dbReference type="EMBL" id="VLTO01000001">
    <property type="protein sequence ID" value="KAA0178426.1"/>
    <property type="molecule type" value="Genomic_DNA"/>
</dbReference>
<organism evidence="4 8">
    <name type="scientific">Cafeteria roenbergensis</name>
    <name type="common">Marine flagellate</name>
    <dbReference type="NCBI Taxonomy" id="33653"/>
    <lineage>
        <taxon>Eukaryota</taxon>
        <taxon>Sar</taxon>
        <taxon>Stramenopiles</taxon>
        <taxon>Bigyra</taxon>
        <taxon>Opalozoa</taxon>
        <taxon>Bicosoecida</taxon>
        <taxon>Cafeteriaceae</taxon>
        <taxon>Cafeteria</taxon>
    </lineage>
</organism>
<feature type="compositionally biased region" description="Low complexity" evidence="1">
    <location>
        <begin position="188"/>
        <end position="205"/>
    </location>
</feature>
<dbReference type="EMBL" id="VLTN01000005">
    <property type="protein sequence ID" value="KAA0155990.1"/>
    <property type="molecule type" value="Genomic_DNA"/>
</dbReference>
<proteinExistence type="predicted"/>
<gene>
    <name evidence="5" type="ORF">FNF27_00275</name>
    <name evidence="4" type="ORF">FNF28_00437</name>
    <name evidence="2" type="ORF">FNF29_01409</name>
    <name evidence="3" type="ORF">FNF31_02776</name>
</gene>
<feature type="compositionally biased region" description="Polar residues" evidence="1">
    <location>
        <begin position="42"/>
        <end position="54"/>
    </location>
</feature>
<dbReference type="EMBL" id="VLTL01000004">
    <property type="protein sequence ID" value="KAA0171801.1"/>
    <property type="molecule type" value="Genomic_DNA"/>
</dbReference>
<dbReference type="AlphaFoldDB" id="A0A5A8E7F8"/>
<evidence type="ECO:0000256" key="1">
    <source>
        <dbReference type="SAM" id="MobiDB-lite"/>
    </source>
</evidence>
<feature type="compositionally biased region" description="Low complexity" evidence="1">
    <location>
        <begin position="65"/>
        <end position="86"/>
    </location>
</feature>
<evidence type="ECO:0000313" key="3">
    <source>
        <dbReference type="EMBL" id="KAA0163615.1"/>
    </source>
</evidence>
<evidence type="ECO:0000313" key="5">
    <source>
        <dbReference type="EMBL" id="KAA0178426.1"/>
    </source>
</evidence>
<evidence type="ECO:0000313" key="2">
    <source>
        <dbReference type="EMBL" id="KAA0155990.1"/>
    </source>
</evidence>
<evidence type="ECO:0000313" key="4">
    <source>
        <dbReference type="EMBL" id="KAA0171801.1"/>
    </source>
</evidence>
<evidence type="ECO:0000313" key="7">
    <source>
        <dbReference type="Proteomes" id="UP000323011"/>
    </source>
</evidence>
<feature type="region of interest" description="Disordered" evidence="1">
    <location>
        <begin position="185"/>
        <end position="205"/>
    </location>
</feature>
<keyword evidence="7" id="KW-1185">Reference proteome</keyword>
<evidence type="ECO:0000313" key="9">
    <source>
        <dbReference type="Proteomes" id="UP000325113"/>
    </source>
</evidence>
<accession>A0A5A8E7F8</accession>
<feature type="region of interest" description="Disordered" evidence="1">
    <location>
        <begin position="1"/>
        <end position="125"/>
    </location>
</feature>
<evidence type="ECO:0000313" key="8">
    <source>
        <dbReference type="Proteomes" id="UP000324907"/>
    </source>
</evidence>
<comment type="caution">
    <text evidence="4">The sequence shown here is derived from an EMBL/GenBank/DDBJ whole genome shotgun (WGS) entry which is preliminary data.</text>
</comment>
<feature type="compositionally biased region" description="Low complexity" evidence="1">
    <location>
        <begin position="104"/>
        <end position="121"/>
    </location>
</feature>
<dbReference type="Proteomes" id="UP000323011">
    <property type="component" value="Unassembled WGS sequence"/>
</dbReference>
<dbReference type="Proteomes" id="UP000325113">
    <property type="component" value="Unassembled WGS sequence"/>
</dbReference>
<dbReference type="Proteomes" id="UP000324907">
    <property type="component" value="Unassembled WGS sequence"/>
</dbReference>
<sequence length="217" mass="21906">MGCCCSSPDDTPAASRPRATRDDDAYQSLPDDAKGRPAPSPTRVTSTPSRQQASAARESVSVPISAGSKASRDAAAAAGAAGASPGRNSDVVGSLRQSGTGLDGSARAASGVGSAAAARAGEWAKQKAQEASRRRAIVEKAEEDMLEVQRCGLSMDLEDAEDEEAVQFASTLVATRAAVQPGAIFLGESEPPSSSAAATPPVSAEPDASLMHLVAVL</sequence>
<evidence type="ECO:0000313" key="6">
    <source>
        <dbReference type="Proteomes" id="UP000322899"/>
    </source>
</evidence>